<accession>T2M3J4</accession>
<keyword evidence="6" id="KW-0131">Cell cycle</keyword>
<dbReference type="Pfam" id="PF13432">
    <property type="entry name" value="TPR_16"/>
    <property type="match status" value="1"/>
</dbReference>
<dbReference type="GO" id="GO:0031145">
    <property type="term" value="P:anaphase-promoting complex-dependent catabolic process"/>
    <property type="evidence" value="ECO:0007669"/>
    <property type="project" value="TreeGrafter"/>
</dbReference>
<dbReference type="SMART" id="SM00028">
    <property type="entry name" value="TPR"/>
    <property type="match status" value="7"/>
</dbReference>
<name>T2M3J4_HYDVU</name>
<dbReference type="EMBL" id="HAAD01000437">
    <property type="protein sequence ID" value="CDG66669.1"/>
    <property type="molecule type" value="mRNA"/>
</dbReference>
<dbReference type="PANTHER" id="PTHR12558:SF10">
    <property type="entry name" value="CELL DIVISION CYCLE PROTEIN 23 HOMOLOG"/>
    <property type="match status" value="1"/>
</dbReference>
<keyword evidence="3" id="KW-0498">Mitosis</keyword>
<dbReference type="SUPFAM" id="SSF48452">
    <property type="entry name" value="TPR-like"/>
    <property type="match status" value="1"/>
</dbReference>
<keyword evidence="5 7" id="KW-0802">TPR repeat</keyword>
<evidence type="ECO:0000256" key="6">
    <source>
        <dbReference type="ARBA" id="ARBA00023306"/>
    </source>
</evidence>
<feature type="domain" description="Cdc23" evidence="8">
    <location>
        <begin position="2"/>
        <end position="162"/>
    </location>
</feature>
<dbReference type="InterPro" id="IPR007192">
    <property type="entry name" value="APC8"/>
</dbReference>
<gene>
    <name evidence="9" type="primary">CDC23</name>
</gene>
<dbReference type="PROSITE" id="PS50005">
    <property type="entry name" value="TPR"/>
    <property type="match status" value="3"/>
</dbReference>
<evidence type="ECO:0000313" key="9">
    <source>
        <dbReference type="EMBL" id="CDG66669.1"/>
    </source>
</evidence>
<feature type="repeat" description="TPR" evidence="7">
    <location>
        <begin position="291"/>
        <end position="324"/>
    </location>
</feature>
<dbReference type="Gene3D" id="1.25.40.10">
    <property type="entry name" value="Tetratricopeptide repeat domain"/>
    <property type="match status" value="2"/>
</dbReference>
<evidence type="ECO:0000259" key="8">
    <source>
        <dbReference type="Pfam" id="PF04049"/>
    </source>
</evidence>
<evidence type="ECO:0000256" key="3">
    <source>
        <dbReference type="ARBA" id="ARBA00022776"/>
    </source>
</evidence>
<evidence type="ECO:0000256" key="4">
    <source>
        <dbReference type="ARBA" id="ARBA00022786"/>
    </source>
</evidence>
<evidence type="ECO:0000256" key="2">
    <source>
        <dbReference type="ARBA" id="ARBA00022737"/>
    </source>
</evidence>
<dbReference type="InterPro" id="IPR011990">
    <property type="entry name" value="TPR-like_helical_dom_sf"/>
</dbReference>
<feature type="repeat" description="TPR" evidence="7">
    <location>
        <begin position="223"/>
        <end position="256"/>
    </location>
</feature>
<evidence type="ECO:0000256" key="7">
    <source>
        <dbReference type="PROSITE-ProRule" id="PRU00339"/>
    </source>
</evidence>
<dbReference type="GO" id="GO:0051301">
    <property type="term" value="P:cell division"/>
    <property type="evidence" value="ECO:0007669"/>
    <property type="project" value="UniProtKB-KW"/>
</dbReference>
<feature type="repeat" description="TPR" evidence="7">
    <location>
        <begin position="257"/>
        <end position="290"/>
    </location>
</feature>
<dbReference type="AlphaFoldDB" id="T2M3J4"/>
<dbReference type="PANTHER" id="PTHR12558">
    <property type="entry name" value="CELL DIVISION CYCLE 16,23,27"/>
    <property type="match status" value="1"/>
</dbReference>
<proteinExistence type="evidence at transcript level"/>
<dbReference type="OrthoDB" id="10262026at2759"/>
<dbReference type="Pfam" id="PF13181">
    <property type="entry name" value="TPR_8"/>
    <property type="match status" value="2"/>
</dbReference>
<organism evidence="9">
    <name type="scientific">Hydra vulgaris</name>
    <name type="common">Hydra</name>
    <name type="synonym">Hydra attenuata</name>
    <dbReference type="NCBI Taxonomy" id="6087"/>
    <lineage>
        <taxon>Eukaryota</taxon>
        <taxon>Metazoa</taxon>
        <taxon>Cnidaria</taxon>
        <taxon>Hydrozoa</taxon>
        <taxon>Hydroidolina</taxon>
        <taxon>Anthoathecata</taxon>
        <taxon>Aplanulata</taxon>
        <taxon>Hydridae</taxon>
        <taxon>Hydra</taxon>
    </lineage>
</organism>
<reference evidence="9" key="1">
    <citation type="journal article" date="2013" name="Genome Biol. Evol.">
        <title>Punctuated emergences of genetic and phenotypic innovations in eumetazoan, bilaterian, euteleostome, and hominidae ancestors.</title>
        <authorList>
            <person name="Wenger Y."/>
            <person name="Galliot B."/>
        </authorList>
    </citation>
    <scope>NUCLEOTIDE SEQUENCE</scope>
    <source>
        <tissue evidence="9">Whole animals</tissue>
    </source>
</reference>
<dbReference type="InterPro" id="IPR019734">
    <property type="entry name" value="TPR_rpt"/>
</dbReference>
<dbReference type="GO" id="GO:0016567">
    <property type="term" value="P:protein ubiquitination"/>
    <property type="evidence" value="ECO:0007669"/>
    <property type="project" value="TreeGrafter"/>
</dbReference>
<dbReference type="GO" id="GO:0045842">
    <property type="term" value="P:positive regulation of mitotic metaphase/anaphase transition"/>
    <property type="evidence" value="ECO:0007669"/>
    <property type="project" value="TreeGrafter"/>
</dbReference>
<feature type="non-terminal residue" evidence="9">
    <location>
        <position position="1"/>
    </location>
</feature>
<dbReference type="Pfam" id="PF04049">
    <property type="entry name" value="ANAPC8"/>
    <property type="match status" value="1"/>
</dbReference>
<keyword evidence="1 9" id="KW-0132">Cell division</keyword>
<keyword evidence="4" id="KW-0833">Ubl conjugation pathway</keyword>
<protein>
    <submittedName>
        <fullName evidence="9">Cell division cycle protein 23 homolog</fullName>
    </submittedName>
</protein>
<evidence type="ECO:0000256" key="5">
    <source>
        <dbReference type="ARBA" id="ARBA00022803"/>
    </source>
</evidence>
<evidence type="ECO:0000256" key="1">
    <source>
        <dbReference type="ARBA" id="ARBA00022618"/>
    </source>
</evidence>
<keyword evidence="2" id="KW-0677">Repeat</keyword>
<dbReference type="GO" id="GO:0005680">
    <property type="term" value="C:anaphase-promoting complex"/>
    <property type="evidence" value="ECO:0007669"/>
    <property type="project" value="InterPro"/>
</dbReference>
<sequence>KSCTSQPAIFLYYYSRYMEFEKQKRYKMVDVLDEKYVDTDDFEELVLLKNDLKKHEDSLDAFGFYLNGVVLKRISLFKEASESFECAVQMQPMLWCAWQELADLCEDRQILKDLKLPKHWMCEFFYAYAEMELHMNEEALSRYQKISLEGFENSTYIKSQIATALYNLRDFEASVEHFKCLQTMDPYMLDHIDTYSNILYIHDDRVELSYLAHRACEVDKYRAETCGVVGNYYSLRGDHDKAVLYFKQSLRLNPEYVAAWTLLGHEYIELKNTSAAIEAYRHATDVNCRDYRAWYGLGQAYELLKLSKHSLYYFREAQRLRPNDTRMLIALGDTYQNIEKQSNARKCYLKAVRLGDSEGQATIKLAKLHESSGQNIEAAKLYSLYIDKMDNHVNATTADASHACIFVARYHLRAGRYEDASTYARKAVDYPESREIAKTLLFEISKISRSHEI</sequence>